<keyword evidence="7" id="KW-1185">Reference proteome</keyword>
<dbReference type="EnsemblProtists" id="EKX47990">
    <property type="protein sequence ID" value="EKX47990"/>
    <property type="gene ID" value="GUITHDRAFT_162504"/>
</dbReference>
<reference evidence="6" key="3">
    <citation type="submission" date="2016-03" db="UniProtKB">
        <authorList>
            <consortium name="EnsemblProtists"/>
        </authorList>
    </citation>
    <scope>IDENTIFICATION</scope>
</reference>
<sequence>MAANTSADLLWMLTRSNSSFLVKRESGRIQLSKDPFNLMNKNSFKYSGLANGKSADIRQYENKGIVLTTKLTKAATSPAKSVRKVVCSRDFERNFKKVANCVSKTVGGYYRPDLEKSALARWTKYHRALKKTKAMKAGKK</sequence>
<evidence type="ECO:0000313" key="6">
    <source>
        <dbReference type="EnsemblProtists" id="EKX47990"/>
    </source>
</evidence>
<feature type="domain" description="Ribosomal eL28/Mak16" evidence="4">
    <location>
        <begin position="9"/>
        <end position="127"/>
    </location>
</feature>
<dbReference type="OMA" id="GKYGQRP"/>
<gene>
    <name evidence="5" type="primary">RPL28e</name>
    <name evidence="5" type="ORF">GUITHDRAFT_162504</name>
</gene>
<dbReference type="eggNOG" id="KOG3412">
    <property type="taxonomic scope" value="Eukaryota"/>
</dbReference>
<dbReference type="Proteomes" id="UP000011087">
    <property type="component" value="Unassembled WGS sequence"/>
</dbReference>
<dbReference type="PaxDb" id="55529-EKX47990"/>
<dbReference type="KEGG" id="gtt:GUITHDRAFT_162504"/>
<dbReference type="HOGENOM" id="CLU_106801_2_0_1"/>
<comment type="similarity">
    <text evidence="1">Belongs to the eukaryotic ribosomal protein eL28 family.</text>
</comment>
<reference evidence="7" key="2">
    <citation type="submission" date="2012-11" db="EMBL/GenBank/DDBJ databases">
        <authorList>
            <person name="Kuo A."/>
            <person name="Curtis B.A."/>
            <person name="Tanifuji G."/>
            <person name="Burki F."/>
            <person name="Gruber A."/>
            <person name="Irimia M."/>
            <person name="Maruyama S."/>
            <person name="Arias M.C."/>
            <person name="Ball S.G."/>
            <person name="Gile G.H."/>
            <person name="Hirakawa Y."/>
            <person name="Hopkins J.F."/>
            <person name="Rensing S.A."/>
            <person name="Schmutz J."/>
            <person name="Symeonidi A."/>
            <person name="Elias M."/>
            <person name="Eveleigh R.J."/>
            <person name="Herman E.K."/>
            <person name="Klute M.J."/>
            <person name="Nakayama T."/>
            <person name="Obornik M."/>
            <person name="Reyes-Prieto A."/>
            <person name="Armbrust E.V."/>
            <person name="Aves S.J."/>
            <person name="Beiko R.G."/>
            <person name="Coutinho P."/>
            <person name="Dacks J.B."/>
            <person name="Durnford D.G."/>
            <person name="Fast N.M."/>
            <person name="Green B.R."/>
            <person name="Grisdale C."/>
            <person name="Hempe F."/>
            <person name="Henrissat B."/>
            <person name="Hoppner M.P."/>
            <person name="Ishida K.-I."/>
            <person name="Kim E."/>
            <person name="Koreny L."/>
            <person name="Kroth P.G."/>
            <person name="Liu Y."/>
            <person name="Malik S.-B."/>
            <person name="Maier U.G."/>
            <person name="McRose D."/>
            <person name="Mock T."/>
            <person name="Neilson J.A."/>
            <person name="Onodera N.T."/>
            <person name="Poole A.M."/>
            <person name="Pritham E.J."/>
            <person name="Richards T.A."/>
            <person name="Rocap G."/>
            <person name="Roy S.W."/>
            <person name="Sarai C."/>
            <person name="Schaack S."/>
            <person name="Shirato S."/>
            <person name="Slamovits C.H."/>
            <person name="Spencer D.F."/>
            <person name="Suzuki S."/>
            <person name="Worden A.Z."/>
            <person name="Zauner S."/>
            <person name="Barry K."/>
            <person name="Bell C."/>
            <person name="Bharti A.K."/>
            <person name="Crow J.A."/>
            <person name="Grimwood J."/>
            <person name="Kramer R."/>
            <person name="Lindquist E."/>
            <person name="Lucas S."/>
            <person name="Salamov A."/>
            <person name="McFadden G.I."/>
            <person name="Lane C.E."/>
            <person name="Keeling P.J."/>
            <person name="Gray M.W."/>
            <person name="Grigoriev I.V."/>
            <person name="Archibald J.M."/>
        </authorList>
    </citation>
    <scope>NUCLEOTIDE SEQUENCE</scope>
    <source>
        <strain evidence="7">CCMP2712</strain>
    </source>
</reference>
<evidence type="ECO:0000256" key="3">
    <source>
        <dbReference type="ARBA" id="ARBA00023274"/>
    </source>
</evidence>
<dbReference type="GO" id="GO:0003735">
    <property type="term" value="F:structural constituent of ribosome"/>
    <property type="evidence" value="ECO:0007669"/>
    <property type="project" value="InterPro"/>
</dbReference>
<dbReference type="Pfam" id="PF01778">
    <property type="entry name" value="Ribosomal_L28e"/>
    <property type="match status" value="1"/>
</dbReference>
<dbReference type="EMBL" id="JH992987">
    <property type="protein sequence ID" value="EKX47990.1"/>
    <property type="molecule type" value="Genomic_DNA"/>
</dbReference>
<keyword evidence="3" id="KW-0687">Ribonucleoprotein</keyword>
<dbReference type="STRING" id="905079.L1JIS0"/>
<dbReference type="GeneID" id="17304832"/>
<evidence type="ECO:0000259" key="4">
    <source>
        <dbReference type="Pfam" id="PF01778"/>
    </source>
</evidence>
<dbReference type="SMR" id="L1JIS0"/>
<dbReference type="OrthoDB" id="338850at2759"/>
<reference evidence="5 7" key="1">
    <citation type="journal article" date="2012" name="Nature">
        <title>Algal genomes reveal evolutionary mosaicism and the fate of nucleomorphs.</title>
        <authorList>
            <consortium name="DOE Joint Genome Institute"/>
            <person name="Curtis B.A."/>
            <person name="Tanifuji G."/>
            <person name="Burki F."/>
            <person name="Gruber A."/>
            <person name="Irimia M."/>
            <person name="Maruyama S."/>
            <person name="Arias M.C."/>
            <person name="Ball S.G."/>
            <person name="Gile G.H."/>
            <person name="Hirakawa Y."/>
            <person name="Hopkins J.F."/>
            <person name="Kuo A."/>
            <person name="Rensing S.A."/>
            <person name="Schmutz J."/>
            <person name="Symeonidi A."/>
            <person name="Elias M."/>
            <person name="Eveleigh R.J."/>
            <person name="Herman E.K."/>
            <person name="Klute M.J."/>
            <person name="Nakayama T."/>
            <person name="Obornik M."/>
            <person name="Reyes-Prieto A."/>
            <person name="Armbrust E.V."/>
            <person name="Aves S.J."/>
            <person name="Beiko R.G."/>
            <person name="Coutinho P."/>
            <person name="Dacks J.B."/>
            <person name="Durnford D.G."/>
            <person name="Fast N.M."/>
            <person name="Green B.R."/>
            <person name="Grisdale C.J."/>
            <person name="Hempel F."/>
            <person name="Henrissat B."/>
            <person name="Hoppner M.P."/>
            <person name="Ishida K."/>
            <person name="Kim E."/>
            <person name="Koreny L."/>
            <person name="Kroth P.G."/>
            <person name="Liu Y."/>
            <person name="Malik S.B."/>
            <person name="Maier U.G."/>
            <person name="McRose D."/>
            <person name="Mock T."/>
            <person name="Neilson J.A."/>
            <person name="Onodera N.T."/>
            <person name="Poole A.M."/>
            <person name="Pritham E.J."/>
            <person name="Richards T.A."/>
            <person name="Rocap G."/>
            <person name="Roy S.W."/>
            <person name="Sarai C."/>
            <person name="Schaack S."/>
            <person name="Shirato S."/>
            <person name="Slamovits C.H."/>
            <person name="Spencer D.F."/>
            <person name="Suzuki S."/>
            <person name="Worden A.Z."/>
            <person name="Zauner S."/>
            <person name="Barry K."/>
            <person name="Bell C."/>
            <person name="Bharti A.K."/>
            <person name="Crow J.A."/>
            <person name="Grimwood J."/>
            <person name="Kramer R."/>
            <person name="Lindquist E."/>
            <person name="Lucas S."/>
            <person name="Salamov A."/>
            <person name="McFadden G.I."/>
            <person name="Lane C.E."/>
            <person name="Keeling P.J."/>
            <person name="Gray M.W."/>
            <person name="Grigoriev I.V."/>
            <person name="Archibald J.M."/>
        </authorList>
    </citation>
    <scope>NUCLEOTIDE SEQUENCE</scope>
    <source>
        <strain evidence="5 7">CCMP2712</strain>
    </source>
</reference>
<protein>
    <submittedName>
        <fullName evidence="5">Large subunit ribosomal protein L28e, cytoplasmic</fullName>
    </submittedName>
</protein>
<dbReference type="PANTHER" id="PTHR10544">
    <property type="entry name" value="60S RIBOSOMAL PROTEIN L28"/>
    <property type="match status" value="1"/>
</dbReference>
<dbReference type="AlphaFoldDB" id="L1JIS0"/>
<evidence type="ECO:0000256" key="1">
    <source>
        <dbReference type="ARBA" id="ARBA00007926"/>
    </source>
</evidence>
<proteinExistence type="inferred from homology"/>
<evidence type="ECO:0000313" key="5">
    <source>
        <dbReference type="EMBL" id="EKX47990.1"/>
    </source>
</evidence>
<dbReference type="InterPro" id="IPR002672">
    <property type="entry name" value="Ribosomal_eL28"/>
</dbReference>
<dbReference type="Gene3D" id="3.30.390.110">
    <property type="match status" value="1"/>
</dbReference>
<dbReference type="GO" id="GO:0006412">
    <property type="term" value="P:translation"/>
    <property type="evidence" value="ECO:0007669"/>
    <property type="project" value="InterPro"/>
</dbReference>
<name>L1JIS0_GUITC</name>
<dbReference type="RefSeq" id="XP_005834970.1">
    <property type="nucleotide sequence ID" value="XM_005834913.1"/>
</dbReference>
<evidence type="ECO:0000256" key="2">
    <source>
        <dbReference type="ARBA" id="ARBA00022980"/>
    </source>
</evidence>
<evidence type="ECO:0000313" key="7">
    <source>
        <dbReference type="Proteomes" id="UP000011087"/>
    </source>
</evidence>
<dbReference type="InterPro" id="IPR029004">
    <property type="entry name" value="Ribosomal_eL28/Mak16"/>
</dbReference>
<accession>L1JIS0</accession>
<keyword evidence="2 5" id="KW-0689">Ribosomal protein</keyword>
<dbReference type="GO" id="GO:0005840">
    <property type="term" value="C:ribosome"/>
    <property type="evidence" value="ECO:0007669"/>
    <property type="project" value="UniProtKB-KW"/>
</dbReference>
<dbReference type="GO" id="GO:1990904">
    <property type="term" value="C:ribonucleoprotein complex"/>
    <property type="evidence" value="ECO:0007669"/>
    <property type="project" value="UniProtKB-KW"/>
</dbReference>
<organism evidence="5">
    <name type="scientific">Guillardia theta (strain CCMP2712)</name>
    <name type="common">Cryptophyte</name>
    <dbReference type="NCBI Taxonomy" id="905079"/>
    <lineage>
        <taxon>Eukaryota</taxon>
        <taxon>Cryptophyceae</taxon>
        <taxon>Pyrenomonadales</taxon>
        <taxon>Geminigeraceae</taxon>
        <taxon>Guillardia</taxon>
    </lineage>
</organism>